<comment type="similarity">
    <text evidence="1 6">Belongs to the pseudouridine synthase RsuA family.</text>
</comment>
<dbReference type="GO" id="GO:0003723">
    <property type="term" value="F:RNA binding"/>
    <property type="evidence" value="ECO:0007669"/>
    <property type="project" value="UniProtKB-KW"/>
</dbReference>
<feature type="domain" description="RNA-binding S4" evidence="7">
    <location>
        <begin position="3"/>
        <end position="60"/>
    </location>
</feature>
<dbReference type="GO" id="GO:0016829">
    <property type="term" value="F:lyase activity"/>
    <property type="evidence" value="ECO:0007669"/>
    <property type="project" value="UniProtKB-KW"/>
</dbReference>
<dbReference type="PROSITE" id="PS50889">
    <property type="entry name" value="S4"/>
    <property type="match status" value="1"/>
</dbReference>
<evidence type="ECO:0000256" key="2">
    <source>
        <dbReference type="ARBA" id="ARBA00023235"/>
    </source>
</evidence>
<dbReference type="InterPro" id="IPR020103">
    <property type="entry name" value="PsdUridine_synth_cat_dom_sf"/>
</dbReference>
<dbReference type="SUPFAM" id="SSF55120">
    <property type="entry name" value="Pseudouridine synthase"/>
    <property type="match status" value="1"/>
</dbReference>
<gene>
    <name evidence="8" type="primary">rsuA1</name>
    <name evidence="8" type="ordered locus">CJA_1966</name>
</gene>
<dbReference type="InterPro" id="IPR020094">
    <property type="entry name" value="TruA/RsuA/RluB/E/F_N"/>
</dbReference>
<dbReference type="InterPro" id="IPR050343">
    <property type="entry name" value="RsuA_PseudoU_synthase"/>
</dbReference>
<dbReference type="STRING" id="498211.CJA_1966"/>
<dbReference type="Gene3D" id="3.30.70.580">
    <property type="entry name" value="Pseudouridine synthase I, catalytic domain, N-terminal subdomain"/>
    <property type="match status" value="1"/>
</dbReference>
<dbReference type="SMART" id="SM00363">
    <property type="entry name" value="S4"/>
    <property type="match status" value="1"/>
</dbReference>
<dbReference type="PANTHER" id="PTHR47683">
    <property type="entry name" value="PSEUDOURIDINE SYNTHASE FAMILY PROTEIN-RELATED"/>
    <property type="match status" value="1"/>
</dbReference>
<dbReference type="NCBIfam" id="NF008097">
    <property type="entry name" value="PRK10839.1"/>
    <property type="match status" value="1"/>
</dbReference>
<dbReference type="GO" id="GO:0000455">
    <property type="term" value="P:enzyme-directed rRNA pseudouridine synthesis"/>
    <property type="evidence" value="ECO:0007669"/>
    <property type="project" value="UniProtKB-ARBA"/>
</dbReference>
<dbReference type="RefSeq" id="WP_012487576.1">
    <property type="nucleotide sequence ID" value="NC_010995.1"/>
</dbReference>
<comment type="catalytic activity">
    <reaction evidence="3">
        <text>uridine(35) in tRNA(Tyr) = pseudouridine(35) in tRNA(Tyr)</text>
        <dbReference type="Rhea" id="RHEA:60556"/>
        <dbReference type="Rhea" id="RHEA-COMP:15607"/>
        <dbReference type="Rhea" id="RHEA-COMP:15608"/>
        <dbReference type="ChEBI" id="CHEBI:65314"/>
        <dbReference type="ChEBI" id="CHEBI:65315"/>
    </reaction>
</comment>
<sequence>MSQRLDAFISNNSDFTRSQIQRLIKAGRVHIDDKPVSQGAQKLNGTESVRVDGELIEPLSLRYLMLHKPQGYVCANTDSEHPTVLDLIDLPRKQTLQIAGRLDLDTTGLVLLTDDGQWNHRITSPRRECSKRYRVTTAEPIAADTAHYFTDGIQLHGEKHKTRPAHLELIDDYNAWLDIHEGKYHQVKRMFAATGNKVIALHRTRIGSITLDNQLTPAHWRPLTPAEILGIHDE</sequence>
<keyword evidence="8" id="KW-0456">Lyase</keyword>
<reference evidence="8 9" key="1">
    <citation type="journal article" date="2008" name="J. Bacteriol.">
        <title>Insights into plant cell wall degradation from the genome sequence of the soil bacterium Cellvibrio japonicus.</title>
        <authorList>
            <person name="Deboy R.T."/>
            <person name="Mongodin E.F."/>
            <person name="Fouts D.E."/>
            <person name="Tailford L.E."/>
            <person name="Khouri H."/>
            <person name="Emerson J.B."/>
            <person name="Mohamoud Y."/>
            <person name="Watkins K."/>
            <person name="Henrissat B."/>
            <person name="Gilbert H.J."/>
            <person name="Nelson K.E."/>
        </authorList>
    </citation>
    <scope>NUCLEOTIDE SEQUENCE [LARGE SCALE GENOMIC DNA]</scope>
    <source>
        <strain evidence="8 9">Ueda107</strain>
    </source>
</reference>
<protein>
    <recommendedName>
        <fullName evidence="6">Pseudouridine synthase</fullName>
        <ecNumber evidence="6">5.4.99.-</ecNumber>
    </recommendedName>
</protein>
<evidence type="ECO:0000259" key="7">
    <source>
        <dbReference type="SMART" id="SM00363"/>
    </source>
</evidence>
<evidence type="ECO:0000256" key="3">
    <source>
        <dbReference type="ARBA" id="ARBA00036390"/>
    </source>
</evidence>
<dbReference type="InterPro" id="IPR042092">
    <property type="entry name" value="PsdUridine_s_RsuA/RluB/E/F_cat"/>
</dbReference>
<proteinExistence type="inferred from homology"/>
<dbReference type="EMBL" id="CP000934">
    <property type="protein sequence ID" value="ACE84937.1"/>
    <property type="molecule type" value="Genomic_DNA"/>
</dbReference>
<dbReference type="PROSITE" id="PS01149">
    <property type="entry name" value="PSI_RSU"/>
    <property type="match status" value="1"/>
</dbReference>
<keyword evidence="2 6" id="KW-0413">Isomerase</keyword>
<dbReference type="HOGENOM" id="CLU_024979_1_2_6"/>
<dbReference type="Pfam" id="PF01479">
    <property type="entry name" value="S4"/>
    <property type="match status" value="1"/>
</dbReference>
<dbReference type="GO" id="GO:0005829">
    <property type="term" value="C:cytosol"/>
    <property type="evidence" value="ECO:0007669"/>
    <property type="project" value="UniProtKB-ARBA"/>
</dbReference>
<dbReference type="eggNOG" id="COG1187">
    <property type="taxonomic scope" value="Bacteria"/>
</dbReference>
<dbReference type="KEGG" id="cja:CJA_1966"/>
<name>B3PHG7_CELJU</name>
<accession>B3PHG7</accession>
<keyword evidence="9" id="KW-1185">Reference proteome</keyword>
<dbReference type="GO" id="GO:0160138">
    <property type="term" value="F:23S rRNA pseudouridine(2604) synthase activity"/>
    <property type="evidence" value="ECO:0007669"/>
    <property type="project" value="UniProtKB-EC"/>
</dbReference>
<evidence type="ECO:0000256" key="4">
    <source>
        <dbReference type="ARBA" id="ARBA00036535"/>
    </source>
</evidence>
<dbReference type="InterPro" id="IPR002942">
    <property type="entry name" value="S4_RNA-bd"/>
</dbReference>
<dbReference type="Proteomes" id="UP000001036">
    <property type="component" value="Chromosome"/>
</dbReference>
<evidence type="ECO:0000256" key="5">
    <source>
        <dbReference type="PROSITE-ProRule" id="PRU00182"/>
    </source>
</evidence>
<dbReference type="AlphaFoldDB" id="B3PHG7"/>
<organism evidence="8 9">
    <name type="scientific">Cellvibrio japonicus (strain Ueda107)</name>
    <name type="common">Pseudomonas fluorescens subsp. cellulosa</name>
    <dbReference type="NCBI Taxonomy" id="498211"/>
    <lineage>
        <taxon>Bacteria</taxon>
        <taxon>Pseudomonadati</taxon>
        <taxon>Pseudomonadota</taxon>
        <taxon>Gammaproteobacteria</taxon>
        <taxon>Cellvibrionales</taxon>
        <taxon>Cellvibrionaceae</taxon>
        <taxon>Cellvibrio</taxon>
    </lineage>
</organism>
<dbReference type="InterPro" id="IPR036986">
    <property type="entry name" value="S4_RNA-bd_sf"/>
</dbReference>
<dbReference type="FunFam" id="3.30.70.1560:FF:000001">
    <property type="entry name" value="Pseudouridine synthase"/>
    <property type="match status" value="1"/>
</dbReference>
<dbReference type="Gene3D" id="3.30.70.1560">
    <property type="entry name" value="Alpha-L RNA-binding motif"/>
    <property type="match status" value="1"/>
</dbReference>
<comment type="catalytic activity">
    <reaction evidence="4">
        <text>uridine(2604) in 23S rRNA = pseudouridine(2604) in 23S rRNA</text>
        <dbReference type="Rhea" id="RHEA:38875"/>
        <dbReference type="Rhea" id="RHEA-COMP:10093"/>
        <dbReference type="Rhea" id="RHEA-COMP:10094"/>
        <dbReference type="ChEBI" id="CHEBI:65314"/>
        <dbReference type="ChEBI" id="CHEBI:65315"/>
        <dbReference type="EC" id="5.4.99.21"/>
    </reaction>
</comment>
<dbReference type="Gene3D" id="3.10.290.10">
    <property type="entry name" value="RNA-binding S4 domain"/>
    <property type="match status" value="1"/>
</dbReference>
<dbReference type="CDD" id="cd02553">
    <property type="entry name" value="PseudoU_synth_RsuA"/>
    <property type="match status" value="1"/>
</dbReference>
<dbReference type="InterPro" id="IPR018496">
    <property type="entry name" value="PsdUridine_synth_RsuA/RluB_CS"/>
</dbReference>
<dbReference type="EC" id="5.4.99.-" evidence="6"/>
<evidence type="ECO:0000256" key="1">
    <source>
        <dbReference type="ARBA" id="ARBA00008348"/>
    </source>
</evidence>
<dbReference type="OrthoDB" id="9807213at2"/>
<evidence type="ECO:0000313" key="8">
    <source>
        <dbReference type="EMBL" id="ACE84937.1"/>
    </source>
</evidence>
<evidence type="ECO:0000313" key="9">
    <source>
        <dbReference type="Proteomes" id="UP000001036"/>
    </source>
</evidence>
<dbReference type="NCBIfam" id="TIGR00093">
    <property type="entry name" value="pseudouridine synthase"/>
    <property type="match status" value="1"/>
</dbReference>
<dbReference type="PANTHER" id="PTHR47683:SF2">
    <property type="entry name" value="RNA-BINDING S4 DOMAIN-CONTAINING PROTEIN"/>
    <property type="match status" value="1"/>
</dbReference>
<evidence type="ECO:0000256" key="6">
    <source>
        <dbReference type="RuleBase" id="RU003887"/>
    </source>
</evidence>
<dbReference type="CDD" id="cd00165">
    <property type="entry name" value="S4"/>
    <property type="match status" value="1"/>
</dbReference>
<dbReference type="Pfam" id="PF00849">
    <property type="entry name" value="PseudoU_synth_2"/>
    <property type="match status" value="1"/>
</dbReference>
<dbReference type="InterPro" id="IPR006145">
    <property type="entry name" value="PsdUridine_synth_RsuA/RluA"/>
</dbReference>
<dbReference type="SUPFAM" id="SSF55174">
    <property type="entry name" value="Alpha-L RNA-binding motif"/>
    <property type="match status" value="1"/>
</dbReference>
<keyword evidence="5" id="KW-0694">RNA-binding</keyword>
<dbReference type="InterPro" id="IPR000748">
    <property type="entry name" value="PsdUridine_synth_RsuA/RluB/E/F"/>
</dbReference>